<evidence type="ECO:0000259" key="4">
    <source>
        <dbReference type="Pfam" id="PF13934"/>
    </source>
</evidence>
<feature type="compositionally biased region" description="Low complexity" evidence="3">
    <location>
        <begin position="413"/>
        <end position="428"/>
    </location>
</feature>
<accession>A0ABR1JKH1</accession>
<evidence type="ECO:0000256" key="3">
    <source>
        <dbReference type="SAM" id="MobiDB-lite"/>
    </source>
</evidence>
<feature type="compositionally biased region" description="Low complexity" evidence="3">
    <location>
        <begin position="499"/>
        <end position="509"/>
    </location>
</feature>
<feature type="compositionally biased region" description="Basic and acidic residues" evidence="3">
    <location>
        <begin position="637"/>
        <end position="647"/>
    </location>
</feature>
<dbReference type="EMBL" id="JBANRG010000082">
    <property type="protein sequence ID" value="KAK7437878.1"/>
    <property type="molecule type" value="Genomic_DNA"/>
</dbReference>
<comment type="subcellular location">
    <subcellularLocation>
        <location evidence="1">Nucleus</location>
    </subcellularLocation>
</comment>
<evidence type="ECO:0000256" key="2">
    <source>
        <dbReference type="ARBA" id="ARBA00023242"/>
    </source>
</evidence>
<feature type="compositionally biased region" description="Acidic residues" evidence="3">
    <location>
        <begin position="579"/>
        <end position="589"/>
    </location>
</feature>
<dbReference type="EMBL" id="JBANRG010000010">
    <property type="protein sequence ID" value="KAK7463106.1"/>
    <property type="molecule type" value="Genomic_DNA"/>
</dbReference>
<feature type="compositionally biased region" description="Low complexity" evidence="3">
    <location>
        <begin position="623"/>
        <end position="634"/>
    </location>
</feature>
<evidence type="ECO:0000313" key="7">
    <source>
        <dbReference type="Proteomes" id="UP001498398"/>
    </source>
</evidence>
<organism evidence="6 7">
    <name type="scientific">Marasmiellus scandens</name>
    <dbReference type="NCBI Taxonomy" id="2682957"/>
    <lineage>
        <taxon>Eukaryota</taxon>
        <taxon>Fungi</taxon>
        <taxon>Dikarya</taxon>
        <taxon>Basidiomycota</taxon>
        <taxon>Agaricomycotina</taxon>
        <taxon>Agaricomycetes</taxon>
        <taxon>Agaricomycetidae</taxon>
        <taxon>Agaricales</taxon>
        <taxon>Marasmiineae</taxon>
        <taxon>Omphalotaceae</taxon>
        <taxon>Marasmiellus</taxon>
    </lineage>
</organism>
<keyword evidence="2" id="KW-0539">Nucleus</keyword>
<gene>
    <name evidence="6" type="ORF">VKT23_007691</name>
    <name evidence="5" type="ORF">VKT23_018313</name>
</gene>
<feature type="region of interest" description="Disordered" evidence="3">
    <location>
        <begin position="533"/>
        <end position="855"/>
    </location>
</feature>
<feature type="region of interest" description="Disordered" evidence="3">
    <location>
        <begin position="387"/>
        <end position="428"/>
    </location>
</feature>
<feature type="compositionally biased region" description="Basic and acidic residues" evidence="3">
    <location>
        <begin position="755"/>
        <end position="764"/>
    </location>
</feature>
<dbReference type="Pfam" id="PF13934">
    <property type="entry name" value="ELYS"/>
    <property type="match status" value="1"/>
</dbReference>
<feature type="compositionally biased region" description="Polar residues" evidence="3">
    <location>
        <begin position="480"/>
        <end position="491"/>
    </location>
</feature>
<protein>
    <recommendedName>
        <fullName evidence="4">ELYS-like domain-containing protein</fullName>
    </recommendedName>
</protein>
<feature type="compositionally biased region" description="Polar residues" evidence="3">
    <location>
        <begin position="650"/>
        <end position="669"/>
    </location>
</feature>
<keyword evidence="7" id="KW-1185">Reference proteome</keyword>
<dbReference type="Proteomes" id="UP001498398">
    <property type="component" value="Unassembled WGS sequence"/>
</dbReference>
<comment type="caution">
    <text evidence="6">The sequence shown here is derived from an EMBL/GenBank/DDBJ whole genome shotgun (WGS) entry which is preliminary data.</text>
</comment>
<feature type="region of interest" description="Disordered" evidence="3">
    <location>
        <begin position="474"/>
        <end position="521"/>
    </location>
</feature>
<feature type="compositionally biased region" description="Acidic residues" evidence="3">
    <location>
        <begin position="676"/>
        <end position="686"/>
    </location>
</feature>
<evidence type="ECO:0000313" key="6">
    <source>
        <dbReference type="EMBL" id="KAK7463106.1"/>
    </source>
</evidence>
<reference evidence="6 7" key="1">
    <citation type="submission" date="2024-01" db="EMBL/GenBank/DDBJ databases">
        <title>A draft genome for the cacao thread blight pathogen Marasmiellus scandens.</title>
        <authorList>
            <person name="Baruah I.K."/>
            <person name="Leung J."/>
            <person name="Bukari Y."/>
            <person name="Amoako-Attah I."/>
            <person name="Meinhardt L.W."/>
            <person name="Bailey B.A."/>
            <person name="Cohen S.P."/>
        </authorList>
    </citation>
    <scope>NUCLEOTIDE SEQUENCE [LARGE SCALE GENOMIC DNA]</scope>
    <source>
        <strain evidence="6 7">GH-19</strain>
    </source>
</reference>
<feature type="compositionally biased region" description="Low complexity" evidence="3">
    <location>
        <begin position="710"/>
        <end position="741"/>
    </location>
</feature>
<dbReference type="InterPro" id="IPR025151">
    <property type="entry name" value="ELYS_dom"/>
</dbReference>
<sequence length="855" mass="91986">MDVDSPYHQYFDFANSDNFPWRDPRPTEIEQRRALLSDVLLYDLLLQCGGVREPDIMYPPHDTSSLDRLLEAITTSTYDTLKKDCLVYYLLKWYMDGREARFQLDRCISPQFAKLADAYWCLDSGLNVAYAVSLLSDCRLNTDYASKILQAISSAPITDPYPSHYPLIVKYIRTAKPLLTEPQDLDTYIIALANSSSNSLFDAWQFQRTFSEEDPTRTRLLKKLLQWCVTPKPRADALGHLLTLPLTPFEKGVLHSYAASSPPKNPSQPAPAEFLSSPAVGLAIFQNLACTRLIQTGDYADAIKLHRKFMASPVGSGTFSSVAVANAISDRTSLIDSVYASLPAVERALLDMELEGAPMSTLTTTMTASGMGMGDIVMSSSWEDVRAPGPAPAVSVNGGGDSRRKSGVNGLKTSVVPSSAAPVSSSSLSNSILGNGNLGLSTSTAAPSAAPPILGSGSSVGATLTRYDGLPILPVGGTSNGASSLRKSTGISAPRKSIPGLPGPSLSSSTFNSNPLSFSTSNKNARENAFYKPLQKKVSDDEDEEESLFASGKDRASDSKSPERPESRERRKSGRHDSDDDDGGMEVDDEQKMDTADAHTPSGLDYSIFSKKGQSQDTDMTRRGYSGRRSFGGSNEADSRDKKHSEGPRPSSTSVAAANTNTMSLSTSGKLPGAFMDEDDDDDEEADSGKEMPPPPPPEPKTRQVRSRKSTVPTTSTSASASARTSRKSTSAVSASASTSARPRKSTRKSMAQKGNEDQKEQLKRSIPGSMFDDDDDMSDVQSDVHSEVASEAGEEEESVAPLRNATKRSLRKTGSGSRDLDDGAGARRRSSRLSGVSPLGDAGVKKSTRGRRKK</sequence>
<evidence type="ECO:0000256" key="1">
    <source>
        <dbReference type="ARBA" id="ARBA00004123"/>
    </source>
</evidence>
<name>A0ABR1JKH1_9AGAR</name>
<proteinExistence type="predicted"/>
<feature type="compositionally biased region" description="Basic and acidic residues" evidence="3">
    <location>
        <begin position="552"/>
        <end position="569"/>
    </location>
</feature>
<feature type="compositionally biased region" description="Polar residues" evidence="3">
    <location>
        <begin position="510"/>
        <end position="521"/>
    </location>
</feature>
<feature type="domain" description="ELYS-like" evidence="4">
    <location>
        <begin position="40"/>
        <end position="260"/>
    </location>
</feature>
<evidence type="ECO:0000313" key="5">
    <source>
        <dbReference type="EMBL" id="KAK7437878.1"/>
    </source>
</evidence>